<dbReference type="Pfam" id="PF00501">
    <property type="entry name" value="AMP-binding"/>
    <property type="match status" value="1"/>
</dbReference>
<evidence type="ECO:0000256" key="13">
    <source>
        <dbReference type="ARBA" id="ARBA00036527"/>
    </source>
</evidence>
<keyword evidence="7" id="KW-0547">Nucleotide-binding</keyword>
<keyword evidence="23" id="KW-1185">Reference proteome</keyword>
<keyword evidence="12" id="KW-0576">Peroxisome</keyword>
<dbReference type="GO" id="GO:0005524">
    <property type="term" value="F:ATP binding"/>
    <property type="evidence" value="ECO:0007669"/>
    <property type="project" value="UniProtKB-KW"/>
</dbReference>
<feature type="transmembrane region" description="Helical" evidence="20">
    <location>
        <begin position="42"/>
        <end position="66"/>
    </location>
</feature>
<evidence type="ECO:0000256" key="5">
    <source>
        <dbReference type="ARBA" id="ARBA00022598"/>
    </source>
</evidence>
<evidence type="ECO:0000256" key="3">
    <source>
        <dbReference type="ARBA" id="ARBA00022448"/>
    </source>
</evidence>
<dbReference type="WBParaSite" id="ACRNAN_Path_572.g2151.t1">
    <property type="protein sequence ID" value="ACRNAN_Path_572.g2151.t1"/>
    <property type="gene ID" value="ACRNAN_Path_572.g2151"/>
</dbReference>
<dbReference type="SUPFAM" id="SSF56801">
    <property type="entry name" value="Acetyl-CoA synthetase-like"/>
    <property type="match status" value="1"/>
</dbReference>
<keyword evidence="4" id="KW-1003">Cell membrane</keyword>
<evidence type="ECO:0000256" key="14">
    <source>
        <dbReference type="ARBA" id="ARBA00041297"/>
    </source>
</evidence>
<dbReference type="InterPro" id="IPR000873">
    <property type="entry name" value="AMP-dep_synth/lig_dom"/>
</dbReference>
<dbReference type="Gene3D" id="3.40.50.12780">
    <property type="entry name" value="N-terminal domain of ligase-like"/>
    <property type="match status" value="1"/>
</dbReference>
<keyword evidence="3" id="KW-0813">Transport</keyword>
<evidence type="ECO:0000256" key="7">
    <source>
        <dbReference type="ARBA" id="ARBA00022741"/>
    </source>
</evidence>
<dbReference type="AlphaFoldDB" id="A0A914C8G1"/>
<evidence type="ECO:0000259" key="22">
    <source>
        <dbReference type="Pfam" id="PF13193"/>
    </source>
</evidence>
<keyword evidence="8" id="KW-0067">ATP-binding</keyword>
<evidence type="ECO:0000256" key="15">
    <source>
        <dbReference type="ARBA" id="ARBA00046271"/>
    </source>
</evidence>
<organism evidence="23 24">
    <name type="scientific">Acrobeloides nanus</name>
    <dbReference type="NCBI Taxonomy" id="290746"/>
    <lineage>
        <taxon>Eukaryota</taxon>
        <taxon>Metazoa</taxon>
        <taxon>Ecdysozoa</taxon>
        <taxon>Nematoda</taxon>
        <taxon>Chromadorea</taxon>
        <taxon>Rhabditida</taxon>
        <taxon>Tylenchina</taxon>
        <taxon>Cephalobomorpha</taxon>
        <taxon>Cephaloboidea</taxon>
        <taxon>Cephalobidae</taxon>
        <taxon>Acrobeloides</taxon>
    </lineage>
</organism>
<evidence type="ECO:0000256" key="2">
    <source>
        <dbReference type="ARBA" id="ARBA00006432"/>
    </source>
</evidence>
<feature type="domain" description="AMP-binding enzyme C-terminal" evidence="22">
    <location>
        <begin position="550"/>
        <end position="628"/>
    </location>
</feature>
<evidence type="ECO:0000256" key="19">
    <source>
        <dbReference type="ARBA" id="ARBA00078285"/>
    </source>
</evidence>
<evidence type="ECO:0000256" key="17">
    <source>
        <dbReference type="ARBA" id="ARBA00060276"/>
    </source>
</evidence>
<evidence type="ECO:0000256" key="6">
    <source>
        <dbReference type="ARBA" id="ARBA00022692"/>
    </source>
</evidence>
<dbReference type="Gene3D" id="3.30.300.30">
    <property type="match status" value="1"/>
</dbReference>
<keyword evidence="6 20" id="KW-0812">Transmembrane</keyword>
<feature type="domain" description="AMP-dependent synthetase/ligase" evidence="21">
    <location>
        <begin position="114"/>
        <end position="460"/>
    </location>
</feature>
<evidence type="ECO:0000256" key="20">
    <source>
        <dbReference type="SAM" id="Phobius"/>
    </source>
</evidence>
<evidence type="ECO:0000256" key="1">
    <source>
        <dbReference type="ARBA" id="ARBA00004651"/>
    </source>
</evidence>
<keyword evidence="9 20" id="KW-1133">Transmembrane helix</keyword>
<dbReference type="InterPro" id="IPR045851">
    <property type="entry name" value="AMP-bd_C_sf"/>
</dbReference>
<dbReference type="GO" id="GO:0044539">
    <property type="term" value="P:long-chain fatty acid import into cell"/>
    <property type="evidence" value="ECO:0007669"/>
    <property type="project" value="TreeGrafter"/>
</dbReference>
<comment type="catalytic activity">
    <reaction evidence="13">
        <text>a very long-chain fatty acid + ATP + CoA = a very long-chain fatty acyl-CoA + AMP + diphosphate</text>
        <dbReference type="Rhea" id="RHEA:54536"/>
        <dbReference type="ChEBI" id="CHEBI:30616"/>
        <dbReference type="ChEBI" id="CHEBI:33019"/>
        <dbReference type="ChEBI" id="CHEBI:57287"/>
        <dbReference type="ChEBI" id="CHEBI:58950"/>
        <dbReference type="ChEBI" id="CHEBI:138261"/>
        <dbReference type="ChEBI" id="CHEBI:456215"/>
    </reaction>
    <physiologicalReaction direction="left-to-right" evidence="13">
        <dbReference type="Rhea" id="RHEA:54537"/>
    </physiologicalReaction>
</comment>
<proteinExistence type="inferred from homology"/>
<dbReference type="GO" id="GO:0005324">
    <property type="term" value="F:long-chain fatty acid transmembrane transporter activity"/>
    <property type="evidence" value="ECO:0007669"/>
    <property type="project" value="TreeGrafter"/>
</dbReference>
<evidence type="ECO:0000256" key="11">
    <source>
        <dbReference type="ARBA" id="ARBA00023136"/>
    </source>
</evidence>
<comment type="subcellular location">
    <subcellularLocation>
        <location evidence="1">Cell membrane</location>
        <topology evidence="1">Multi-pass membrane protein</topology>
    </subcellularLocation>
    <subcellularLocation>
        <location evidence="15">Peroxisome membrane</location>
    </subcellularLocation>
</comment>
<sequence>MFRGYELKKNAKELVNKMSSPTTQQNSDEEASWIRSLREMAFLGLIMALFIERQYWILIILSYLLFKMLNSELGRRCLATLPRDVKGLGLLITVKTKIKLAFYRNKPLHFYFMEHVRNHPLKECVVEVETGRTFNFHQLNLRANAYANYFQKNGYKKDDVVALFMENGADFLAAWIGLSKIGVVSAWINSNLKLEPLIHSLKVSNCRSIIVSPPLLSNLEQAISMDHFDQNLPIFLVDGNSDSRPVLAKLISNEDEPIIPSNLDFQSNLCYIYTSGTTGNPKPAVIKHYRYYWIAMGGSQAFGIRPEDRMYITLPMYHSAGGILGIGQVIYLGCTAVIRKKFSASNFWKECIKHNCTASQYIGEICRYLLAQKPTPEDNQHNVRVMYGNGLRGEIWPEFMKRFHLKSIGELYGSSEGNSNIVNIDSHMGAVGFFPIYPFLKSLYPVRLIKIDSETGEPIRDKHGLCISCRPGDTGEMVGMIKKNDPLLRFEGYVNNTDTEKKIIRDVATHGDVFFSSGDVLYWDYYGYLYFKDRRGDTYRWRGENVSTMEVEGILQPIMNIQDATVFGVEIPGREGRAGMIGVEITEDTNIEKFLKEISERLCANLATYAIPIFLRICKEVDKTGTFKLKKTTLQKENFRLENCHGNQIFYWDGTERIYKNMDKQMQEDIITGVYNKI</sequence>
<dbReference type="InterPro" id="IPR025110">
    <property type="entry name" value="AMP-bd_C"/>
</dbReference>
<dbReference type="GO" id="GO:0005778">
    <property type="term" value="C:peroxisomal membrane"/>
    <property type="evidence" value="ECO:0007669"/>
    <property type="project" value="UniProtKB-SubCell"/>
</dbReference>
<dbReference type="PANTHER" id="PTHR43107">
    <property type="entry name" value="LONG-CHAIN FATTY ACID TRANSPORT PROTEIN"/>
    <property type="match status" value="1"/>
</dbReference>
<dbReference type="GO" id="GO:0005886">
    <property type="term" value="C:plasma membrane"/>
    <property type="evidence" value="ECO:0007669"/>
    <property type="project" value="UniProtKB-SubCell"/>
</dbReference>
<dbReference type="Pfam" id="PF13193">
    <property type="entry name" value="AMP-binding_C"/>
    <property type="match status" value="1"/>
</dbReference>
<evidence type="ECO:0000256" key="16">
    <source>
        <dbReference type="ARBA" id="ARBA00048666"/>
    </source>
</evidence>
<dbReference type="FunFam" id="3.30.300.30:FF:000020">
    <property type="entry name" value="Long-chain fatty acid transporter"/>
    <property type="match status" value="1"/>
</dbReference>
<dbReference type="FunFam" id="3.40.50.12780:FF:000019">
    <property type="entry name" value="Long-chain fatty acid transporter"/>
    <property type="match status" value="1"/>
</dbReference>
<evidence type="ECO:0000313" key="24">
    <source>
        <dbReference type="WBParaSite" id="ACRNAN_Path_572.g2151.t1"/>
    </source>
</evidence>
<reference evidence="24" key="1">
    <citation type="submission" date="2022-11" db="UniProtKB">
        <authorList>
            <consortium name="WormBaseParasite"/>
        </authorList>
    </citation>
    <scope>IDENTIFICATION</scope>
</reference>
<evidence type="ECO:0000256" key="9">
    <source>
        <dbReference type="ARBA" id="ARBA00022989"/>
    </source>
</evidence>
<dbReference type="PROSITE" id="PS00455">
    <property type="entry name" value="AMP_BINDING"/>
    <property type="match status" value="1"/>
</dbReference>
<keyword evidence="10" id="KW-0445">Lipid transport</keyword>
<comment type="catalytic activity">
    <reaction evidence="16">
        <text>tetracosanoate + ATP + CoA = tetracosanoyl-CoA + AMP + diphosphate</text>
        <dbReference type="Rhea" id="RHEA:33639"/>
        <dbReference type="ChEBI" id="CHEBI:30616"/>
        <dbReference type="ChEBI" id="CHEBI:31014"/>
        <dbReference type="ChEBI" id="CHEBI:33019"/>
        <dbReference type="ChEBI" id="CHEBI:57287"/>
        <dbReference type="ChEBI" id="CHEBI:65052"/>
        <dbReference type="ChEBI" id="CHEBI:456215"/>
    </reaction>
    <physiologicalReaction direction="left-to-right" evidence="16">
        <dbReference type="Rhea" id="RHEA:33640"/>
    </physiologicalReaction>
</comment>
<comment type="similarity">
    <text evidence="2">Belongs to the ATP-dependent AMP-binding enzyme family.</text>
</comment>
<evidence type="ECO:0000256" key="18">
    <source>
        <dbReference type="ARBA" id="ARBA00068795"/>
    </source>
</evidence>
<evidence type="ECO:0000259" key="21">
    <source>
        <dbReference type="Pfam" id="PF00501"/>
    </source>
</evidence>
<evidence type="ECO:0000256" key="10">
    <source>
        <dbReference type="ARBA" id="ARBA00023055"/>
    </source>
</evidence>
<evidence type="ECO:0000256" key="4">
    <source>
        <dbReference type="ARBA" id="ARBA00022475"/>
    </source>
</evidence>
<protein>
    <recommendedName>
        <fullName evidence="18">Very long-chain fatty acid transport protein</fullName>
    </recommendedName>
    <alternativeName>
        <fullName evidence="14">Long-chain-fatty-acid--CoA ligase</fullName>
    </alternativeName>
    <alternativeName>
        <fullName evidence="19">Very-long-chain acyl-CoA synthetase</fullName>
    </alternativeName>
</protein>
<name>A0A914C8G1_9BILA</name>
<evidence type="ECO:0000256" key="8">
    <source>
        <dbReference type="ARBA" id="ARBA00022840"/>
    </source>
</evidence>
<keyword evidence="11 20" id="KW-0472">Membrane</keyword>
<evidence type="ECO:0000256" key="12">
    <source>
        <dbReference type="ARBA" id="ARBA00023140"/>
    </source>
</evidence>
<dbReference type="Proteomes" id="UP000887540">
    <property type="component" value="Unplaced"/>
</dbReference>
<dbReference type="GO" id="GO:0004467">
    <property type="term" value="F:long-chain fatty acid-CoA ligase activity"/>
    <property type="evidence" value="ECO:0007669"/>
    <property type="project" value="TreeGrafter"/>
</dbReference>
<keyword evidence="5" id="KW-0436">Ligase</keyword>
<dbReference type="InterPro" id="IPR042099">
    <property type="entry name" value="ANL_N_sf"/>
</dbReference>
<accession>A0A914C8G1</accession>
<comment type="function">
    <text evidence="17">Acyl-CoA synthetase required for both the import of long chain fatty acids (LCFAs) (C14-C18) and the activation very long chain fatty acids (VLCFAs) (C20-C26) by esterification of the fatty acids into metabolically active CoA-thioesters for subsequent degradation or incorporation into phospholipids. The transport and fatty acyl-CoA synthetase activities are genetically separable and are thus independent activities. Esterifies VLCFAs in the peroxisome matrix. The VLCFAs are actively transported into peroxisomes by a PXA1-PXA2 heterodimeric transporter in the peroxisomal membrane.</text>
</comment>
<dbReference type="InterPro" id="IPR020845">
    <property type="entry name" value="AMP-binding_CS"/>
</dbReference>
<evidence type="ECO:0000313" key="23">
    <source>
        <dbReference type="Proteomes" id="UP000887540"/>
    </source>
</evidence>
<dbReference type="PANTHER" id="PTHR43107:SF15">
    <property type="entry name" value="FATTY ACID TRANSPORT PROTEIN 3, ISOFORM A"/>
    <property type="match status" value="1"/>
</dbReference>
<dbReference type="GO" id="GO:0005789">
    <property type="term" value="C:endoplasmic reticulum membrane"/>
    <property type="evidence" value="ECO:0007669"/>
    <property type="project" value="TreeGrafter"/>
</dbReference>